<protein>
    <submittedName>
        <fullName evidence="1">Uncharacterized protein</fullName>
    </submittedName>
</protein>
<dbReference type="Proteomes" id="UP000075578">
    <property type="component" value="Unassembled WGS sequence"/>
</dbReference>
<dbReference type="AlphaFoldDB" id="A0A150JB32"/>
<evidence type="ECO:0000313" key="2">
    <source>
        <dbReference type="Proteomes" id="UP000075578"/>
    </source>
</evidence>
<gene>
    <name evidence="1" type="ORF">AMQ74_00015</name>
</gene>
<reference evidence="1 2" key="1">
    <citation type="journal article" date="2016" name="ISME J.">
        <title>Chasing the elusive Euryarchaeota class WSA2: genomes reveal a uniquely fastidious methyl-reducing methanogen.</title>
        <authorList>
            <person name="Nobu M.K."/>
            <person name="Narihiro T."/>
            <person name="Kuroda K."/>
            <person name="Mei R."/>
            <person name="Liu W.T."/>
        </authorList>
    </citation>
    <scope>NUCLEOTIDE SEQUENCE [LARGE SCALE GENOMIC DNA]</scope>
    <source>
        <strain evidence="1">U1lsi0528_Bin089</strain>
    </source>
</reference>
<sequence length="119" mass="13689">MRVTDQQILEAIKKVLSEDTIIHSQKELLEKVKNKLSINKGIQVSAERIRKVAKRYGVKVQVHSRKGKEIKICPFCGKDLQNIMSQDLFGRATTIGKMCKNCRFEIGLGRSPARYIFRR</sequence>
<organism evidence="1 2">
    <name type="scientific">Candidatus Methanofastidiosum methylothiophilum</name>
    <dbReference type="NCBI Taxonomy" id="1705564"/>
    <lineage>
        <taxon>Archaea</taxon>
        <taxon>Methanobacteriati</taxon>
        <taxon>Methanobacteriota</taxon>
        <taxon>Stenosarchaea group</taxon>
        <taxon>Candidatus Methanofastidiosia</taxon>
        <taxon>Candidatus Methanofastidiosales</taxon>
        <taxon>Candidatus Methanofastidiosaceae</taxon>
        <taxon>Candidatus Methanofastidiosum</taxon>
    </lineage>
</organism>
<dbReference type="EMBL" id="LNGD01000001">
    <property type="protein sequence ID" value="KYC54410.1"/>
    <property type="molecule type" value="Genomic_DNA"/>
</dbReference>
<comment type="caution">
    <text evidence="1">The sequence shown here is derived from an EMBL/GenBank/DDBJ whole genome shotgun (WGS) entry which is preliminary data.</text>
</comment>
<proteinExistence type="predicted"/>
<accession>A0A150JB32</accession>
<name>A0A150JB32_9EURY</name>
<evidence type="ECO:0000313" key="1">
    <source>
        <dbReference type="EMBL" id="KYC54410.1"/>
    </source>
</evidence>